<feature type="transmembrane region" description="Helical" evidence="1">
    <location>
        <begin position="197"/>
        <end position="215"/>
    </location>
</feature>
<dbReference type="RefSeq" id="WP_132690319.1">
    <property type="nucleotide sequence ID" value="NZ_SKBU01000014.1"/>
</dbReference>
<name>A0A4R1BIX8_9ACTN</name>
<dbReference type="AlphaFoldDB" id="A0A4R1BIX8"/>
<organism evidence="2 3">
    <name type="scientific">Rubrobacter taiwanensis</name>
    <dbReference type="NCBI Taxonomy" id="185139"/>
    <lineage>
        <taxon>Bacteria</taxon>
        <taxon>Bacillati</taxon>
        <taxon>Actinomycetota</taxon>
        <taxon>Rubrobacteria</taxon>
        <taxon>Rubrobacterales</taxon>
        <taxon>Rubrobacteraceae</taxon>
        <taxon>Rubrobacter</taxon>
    </lineage>
</organism>
<feature type="transmembrane region" description="Helical" evidence="1">
    <location>
        <begin position="34"/>
        <end position="55"/>
    </location>
</feature>
<feature type="transmembrane region" description="Helical" evidence="1">
    <location>
        <begin position="101"/>
        <end position="121"/>
    </location>
</feature>
<proteinExistence type="predicted"/>
<feature type="transmembrane region" description="Helical" evidence="1">
    <location>
        <begin position="6"/>
        <end position="22"/>
    </location>
</feature>
<feature type="transmembrane region" description="Helical" evidence="1">
    <location>
        <begin position="127"/>
        <end position="147"/>
    </location>
</feature>
<evidence type="ECO:0000313" key="3">
    <source>
        <dbReference type="Proteomes" id="UP000295244"/>
    </source>
</evidence>
<accession>A0A4R1BIX8</accession>
<keyword evidence="3" id="KW-1185">Reference proteome</keyword>
<protein>
    <recommendedName>
        <fullName evidence="4">UDP-N-acetylmuramyl pentapeptide phosphotransferase</fullName>
    </recommendedName>
</protein>
<keyword evidence="1" id="KW-0472">Membrane</keyword>
<dbReference type="EMBL" id="SKBU01000014">
    <property type="protein sequence ID" value="TCJ17256.1"/>
    <property type="molecule type" value="Genomic_DNA"/>
</dbReference>
<evidence type="ECO:0000256" key="1">
    <source>
        <dbReference type="SAM" id="Phobius"/>
    </source>
</evidence>
<gene>
    <name evidence="2" type="ORF">E0L93_06890</name>
</gene>
<feature type="transmembrane region" description="Helical" evidence="1">
    <location>
        <begin position="61"/>
        <end position="81"/>
    </location>
</feature>
<evidence type="ECO:0008006" key="4">
    <source>
        <dbReference type="Google" id="ProtNLM"/>
    </source>
</evidence>
<evidence type="ECO:0000313" key="2">
    <source>
        <dbReference type="EMBL" id="TCJ17256.1"/>
    </source>
</evidence>
<dbReference type="OrthoDB" id="2679245at2"/>
<keyword evidence="1" id="KW-0812">Transmembrane</keyword>
<sequence length="262" mass="27279">MVAAAAGFLVTLASLALLWRFLPRRANFRQKSIPTSAGLAFMPIILGAYMAGMLAGWERDALAFLLYTLVAGLVGYVDDMWGGAEARGFRGHFGALVRGRVTTGAIKAGVLGGGAFIFALAAVDGGIFGVIIASVLMAGSVNLANLFDVRPARTLKFLGIPSVLLLLAVPEHVRVAVLPVLGGALALFGLDLRGRLMLGDSGAAVCGAVAGYLVVMSGPGVVWWVALAVILGLTAVAEAFSISALIERSGMLRRLDRWGRID</sequence>
<keyword evidence="1" id="KW-1133">Transmembrane helix</keyword>
<reference evidence="2 3" key="1">
    <citation type="submission" date="2019-03" db="EMBL/GenBank/DDBJ databases">
        <title>Whole genome sequence of a novel Rubrobacter taiwanensis strain, isolated from Yellowstone National Park.</title>
        <authorList>
            <person name="Freed S."/>
            <person name="Ramaley R.F."/>
            <person name="Kyndt J.A."/>
        </authorList>
    </citation>
    <scope>NUCLEOTIDE SEQUENCE [LARGE SCALE GENOMIC DNA]</scope>
    <source>
        <strain evidence="2 3">Yellowstone</strain>
    </source>
</reference>
<dbReference type="Proteomes" id="UP000295244">
    <property type="component" value="Unassembled WGS sequence"/>
</dbReference>
<feature type="transmembrane region" description="Helical" evidence="1">
    <location>
        <begin position="221"/>
        <end position="246"/>
    </location>
</feature>
<comment type="caution">
    <text evidence="2">The sequence shown here is derived from an EMBL/GenBank/DDBJ whole genome shotgun (WGS) entry which is preliminary data.</text>
</comment>